<dbReference type="GO" id="GO:0008137">
    <property type="term" value="F:NADH dehydrogenase (ubiquinone) activity"/>
    <property type="evidence" value="ECO:0007669"/>
    <property type="project" value="UniProtKB-EC"/>
</dbReference>
<organism evidence="17">
    <name type="scientific">Trigonopterus carinirostris</name>
    <dbReference type="NCBI Taxonomy" id="2576104"/>
    <lineage>
        <taxon>Eukaryota</taxon>
        <taxon>Metazoa</taxon>
        <taxon>Ecdysozoa</taxon>
        <taxon>Arthropoda</taxon>
        <taxon>Hexapoda</taxon>
        <taxon>Insecta</taxon>
        <taxon>Pterygota</taxon>
        <taxon>Neoptera</taxon>
        <taxon>Endopterygota</taxon>
        <taxon>Coleoptera</taxon>
        <taxon>Polyphaga</taxon>
        <taxon>Cucujiformia</taxon>
        <taxon>Curculionidae</taxon>
        <taxon>Cryptorhynchinae</taxon>
        <taxon>Trigonopterus</taxon>
    </lineage>
</organism>
<dbReference type="AlphaFoldDB" id="A0A7H1KI15"/>
<dbReference type="GO" id="GO:0031966">
    <property type="term" value="C:mitochondrial membrane"/>
    <property type="evidence" value="ECO:0007669"/>
    <property type="project" value="UniProtKB-SubCell"/>
</dbReference>
<evidence type="ECO:0000256" key="7">
    <source>
        <dbReference type="ARBA" id="ARBA00022692"/>
    </source>
</evidence>
<feature type="transmembrane region" description="Helical" evidence="16">
    <location>
        <begin position="21"/>
        <end position="42"/>
    </location>
</feature>
<accession>A0A7H1KI15</accession>
<evidence type="ECO:0000256" key="3">
    <source>
        <dbReference type="ARBA" id="ARBA00012944"/>
    </source>
</evidence>
<comment type="catalytic activity">
    <reaction evidence="15">
        <text>a ubiquinone + NADH + 5 H(+)(in) = a ubiquinol + NAD(+) + 4 H(+)(out)</text>
        <dbReference type="Rhea" id="RHEA:29091"/>
        <dbReference type="Rhea" id="RHEA-COMP:9565"/>
        <dbReference type="Rhea" id="RHEA-COMP:9566"/>
        <dbReference type="ChEBI" id="CHEBI:15378"/>
        <dbReference type="ChEBI" id="CHEBI:16389"/>
        <dbReference type="ChEBI" id="CHEBI:17976"/>
        <dbReference type="ChEBI" id="CHEBI:57540"/>
        <dbReference type="ChEBI" id="CHEBI:57945"/>
        <dbReference type="EC" id="7.1.1.2"/>
    </reaction>
</comment>
<evidence type="ECO:0000256" key="14">
    <source>
        <dbReference type="ARBA" id="ARBA00031019"/>
    </source>
</evidence>
<dbReference type="PANTHER" id="PTHR11435">
    <property type="entry name" value="NADH UBIQUINONE OXIDOREDUCTASE SUBUNIT ND6"/>
    <property type="match status" value="1"/>
</dbReference>
<evidence type="ECO:0000256" key="9">
    <source>
        <dbReference type="ARBA" id="ARBA00022982"/>
    </source>
</evidence>
<evidence type="ECO:0000256" key="6">
    <source>
        <dbReference type="ARBA" id="ARBA00022660"/>
    </source>
</evidence>
<comment type="similarity">
    <text evidence="2">Belongs to the complex I subunit 6 family.</text>
</comment>
<dbReference type="InterPro" id="IPR050269">
    <property type="entry name" value="ComplexI_Subunit6"/>
</dbReference>
<evidence type="ECO:0000313" key="17">
    <source>
        <dbReference type="EMBL" id="QNT26931.1"/>
    </source>
</evidence>
<evidence type="ECO:0000256" key="1">
    <source>
        <dbReference type="ARBA" id="ARBA00004225"/>
    </source>
</evidence>
<keyword evidence="12 17" id="KW-0496">Mitochondrion</keyword>
<protein>
    <recommendedName>
        <fullName evidence="4">NADH-ubiquinone oxidoreductase chain 6</fullName>
        <ecNumber evidence="3">7.1.1.2</ecNumber>
    </recommendedName>
    <alternativeName>
        <fullName evidence="14">NADH dehydrogenase subunit 6</fullName>
    </alternativeName>
</protein>
<feature type="transmembrane region" description="Helical" evidence="16">
    <location>
        <begin position="136"/>
        <end position="157"/>
    </location>
</feature>
<evidence type="ECO:0000256" key="2">
    <source>
        <dbReference type="ARBA" id="ARBA00005698"/>
    </source>
</evidence>
<dbReference type="EMBL" id="MT653608">
    <property type="protein sequence ID" value="QNT26931.1"/>
    <property type="molecule type" value="Genomic_DNA"/>
</dbReference>
<evidence type="ECO:0000256" key="16">
    <source>
        <dbReference type="SAM" id="Phobius"/>
    </source>
</evidence>
<dbReference type="PANTHER" id="PTHR11435:SF1">
    <property type="entry name" value="NADH-UBIQUINONE OXIDOREDUCTASE CHAIN 6"/>
    <property type="match status" value="1"/>
</dbReference>
<reference evidence="17" key="1">
    <citation type="submission" date="2020-06" db="EMBL/GenBank/DDBJ databases">
        <title>Mitochondrial genomes of twelve species of hyperdiverse Trigonopterus weevils.</title>
        <authorList>
            <person name="Narakusumo R.P."/>
            <person name="Pons J."/>
            <person name="Riedel A."/>
        </authorList>
    </citation>
    <scope>NUCLEOTIDE SEQUENCE</scope>
</reference>
<keyword evidence="8" id="KW-1278">Translocase</keyword>
<evidence type="ECO:0000256" key="8">
    <source>
        <dbReference type="ARBA" id="ARBA00022967"/>
    </source>
</evidence>
<evidence type="ECO:0000256" key="13">
    <source>
        <dbReference type="ARBA" id="ARBA00023136"/>
    </source>
</evidence>
<keyword evidence="10 16" id="KW-1133">Transmembrane helix</keyword>
<feature type="transmembrane region" description="Helical" evidence="16">
    <location>
        <begin position="84"/>
        <end position="101"/>
    </location>
</feature>
<keyword evidence="6" id="KW-0679">Respiratory chain</keyword>
<feature type="transmembrane region" description="Helical" evidence="16">
    <location>
        <begin position="48"/>
        <end position="72"/>
    </location>
</feature>
<dbReference type="EC" id="7.1.1.2" evidence="3"/>
<evidence type="ECO:0000256" key="5">
    <source>
        <dbReference type="ARBA" id="ARBA00022448"/>
    </source>
</evidence>
<keyword evidence="11" id="KW-0520">NAD</keyword>
<evidence type="ECO:0000256" key="11">
    <source>
        <dbReference type="ARBA" id="ARBA00023027"/>
    </source>
</evidence>
<proteinExistence type="inferred from homology"/>
<evidence type="ECO:0000256" key="12">
    <source>
        <dbReference type="ARBA" id="ARBA00023128"/>
    </source>
</evidence>
<sequence length="167" mass="19626">MIYFTLMMNWTFSMLFLGMNHPLSMGSILLIQTILVALYSGLIFLNFWFSYILFLVMIGGMLVMFMYMTSIASNEKFNLPKHSMYYSFISLMVTILMTLFLDNYTFIQFFSSISSIQQTFHLSNLSMMKYFNFPGLYFMISLMIYLLITLIAIVKMIDKTQGTLRQK</sequence>
<geneLocation type="mitochondrion" evidence="17"/>
<keyword evidence="9" id="KW-0249">Electron transport</keyword>
<evidence type="ECO:0000256" key="15">
    <source>
        <dbReference type="ARBA" id="ARBA00049551"/>
    </source>
</evidence>
<comment type="subcellular location">
    <subcellularLocation>
        <location evidence="1">Mitochondrion membrane</location>
        <topology evidence="1">Multi-pass membrane protein</topology>
    </subcellularLocation>
</comment>
<keyword evidence="7 16" id="KW-0812">Transmembrane</keyword>
<keyword evidence="5" id="KW-0813">Transport</keyword>
<keyword evidence="13 16" id="KW-0472">Membrane</keyword>
<name>A0A7H1KI15_9CUCU</name>
<evidence type="ECO:0000256" key="4">
    <source>
        <dbReference type="ARBA" id="ARBA00021095"/>
    </source>
</evidence>
<evidence type="ECO:0000256" key="10">
    <source>
        <dbReference type="ARBA" id="ARBA00022989"/>
    </source>
</evidence>
<gene>
    <name evidence="17" type="primary">nad6</name>
</gene>